<comment type="similarity">
    <text evidence="1">Belongs to the CutA family.</text>
</comment>
<reference evidence="2" key="1">
    <citation type="submission" date="2018-06" db="EMBL/GenBank/DDBJ databases">
        <authorList>
            <person name="Zhirakovskaya E."/>
        </authorList>
    </citation>
    <scope>NUCLEOTIDE SEQUENCE</scope>
</reference>
<sequence length="116" mass="13144">MIVVWCESMETHGITFCTCPDPATAAAIADSIIIEQLAACVNIIDNIKSVYLWQGKKETSQECLLIIKTRSELYPKLEQHIKSIHPYELPEIIMVRIDKGLPPYLAWIDDSLSLQE</sequence>
<dbReference type="GO" id="GO:0005507">
    <property type="term" value="F:copper ion binding"/>
    <property type="evidence" value="ECO:0007669"/>
    <property type="project" value="TreeGrafter"/>
</dbReference>
<evidence type="ECO:0000256" key="1">
    <source>
        <dbReference type="ARBA" id="ARBA00010169"/>
    </source>
</evidence>
<proteinExistence type="inferred from homology"/>
<accession>A0A3B0ZQI8</accession>
<dbReference type="Gene3D" id="3.30.70.120">
    <property type="match status" value="1"/>
</dbReference>
<gene>
    <name evidence="2" type="ORF">MNBD_GAMMA16-1386</name>
</gene>
<dbReference type="EMBL" id="UOFO01000021">
    <property type="protein sequence ID" value="VAW83674.1"/>
    <property type="molecule type" value="Genomic_DNA"/>
</dbReference>
<name>A0A3B0ZQI8_9ZZZZ</name>
<dbReference type="InterPro" id="IPR004323">
    <property type="entry name" value="Ion_tolerance_CutA"/>
</dbReference>
<dbReference type="InterPro" id="IPR015867">
    <property type="entry name" value="N-reg_PII/ATP_PRibTrfase_C"/>
</dbReference>
<dbReference type="GO" id="GO:0010038">
    <property type="term" value="P:response to metal ion"/>
    <property type="evidence" value="ECO:0007669"/>
    <property type="project" value="InterPro"/>
</dbReference>
<dbReference type="PANTHER" id="PTHR23419:SF8">
    <property type="entry name" value="FI09726P"/>
    <property type="match status" value="1"/>
</dbReference>
<dbReference type="PANTHER" id="PTHR23419">
    <property type="entry name" value="DIVALENT CATION TOLERANCE CUTA-RELATED"/>
    <property type="match status" value="1"/>
</dbReference>
<dbReference type="SUPFAM" id="SSF54913">
    <property type="entry name" value="GlnB-like"/>
    <property type="match status" value="1"/>
</dbReference>
<evidence type="ECO:0000313" key="2">
    <source>
        <dbReference type="EMBL" id="VAW83674.1"/>
    </source>
</evidence>
<dbReference type="AlphaFoldDB" id="A0A3B0ZQI8"/>
<protein>
    <submittedName>
        <fullName evidence="2">Periplasmic divalent cation tolerance protein CutA</fullName>
    </submittedName>
</protein>
<dbReference type="InterPro" id="IPR011322">
    <property type="entry name" value="N-reg_PII-like_a/b"/>
</dbReference>
<dbReference type="Pfam" id="PF03091">
    <property type="entry name" value="CutA1"/>
    <property type="match status" value="1"/>
</dbReference>
<organism evidence="2">
    <name type="scientific">hydrothermal vent metagenome</name>
    <dbReference type="NCBI Taxonomy" id="652676"/>
    <lineage>
        <taxon>unclassified sequences</taxon>
        <taxon>metagenomes</taxon>
        <taxon>ecological metagenomes</taxon>
    </lineage>
</organism>